<proteinExistence type="inferred from homology"/>
<feature type="region of interest" description="Disordered" evidence="2">
    <location>
        <begin position="451"/>
        <end position="475"/>
    </location>
</feature>
<comment type="similarity">
    <text evidence="1">Belongs to the TEL2 family.</text>
</comment>
<dbReference type="InterPro" id="IPR038528">
    <property type="entry name" value="TEL2_C_sf"/>
</dbReference>
<feature type="region of interest" description="Disordered" evidence="2">
    <location>
        <begin position="965"/>
        <end position="984"/>
    </location>
</feature>
<dbReference type="Pfam" id="PF10193">
    <property type="entry name" value="Telomere_reg-2"/>
    <property type="match status" value="1"/>
</dbReference>
<dbReference type="InterPro" id="IPR051970">
    <property type="entry name" value="TEL2_Regulation"/>
</dbReference>
<protein>
    <submittedName>
        <fullName evidence="4">Telomere binding protein</fullName>
    </submittedName>
</protein>
<dbReference type="EMBL" id="JAPDMZ010000036">
    <property type="protein sequence ID" value="KAK0554573.1"/>
    <property type="molecule type" value="Genomic_DNA"/>
</dbReference>
<evidence type="ECO:0000313" key="4">
    <source>
        <dbReference type="EMBL" id="KAK0554573.1"/>
    </source>
</evidence>
<evidence type="ECO:0000313" key="5">
    <source>
        <dbReference type="Proteomes" id="UP001176517"/>
    </source>
</evidence>
<accession>A0AAN6GUC2</accession>
<gene>
    <name evidence="4" type="primary">TEL2</name>
    <name evidence="4" type="ORF">OC846_002049</name>
</gene>
<dbReference type="AlphaFoldDB" id="A0AAN6GUC2"/>
<dbReference type="GO" id="GO:0042162">
    <property type="term" value="F:telomeric DNA binding"/>
    <property type="evidence" value="ECO:0007669"/>
    <property type="project" value="TreeGrafter"/>
</dbReference>
<dbReference type="GO" id="GO:0051879">
    <property type="term" value="F:Hsp90 protein binding"/>
    <property type="evidence" value="ECO:0007669"/>
    <property type="project" value="TreeGrafter"/>
</dbReference>
<sequence>MAGRGDEGVAWLRSQRAHILSRDRTTSLDAALSPILAALDLLGLLPQNLTLQFPASRWSTLTQTEPSDAAKAYLLSSGWLIDAQRQFLEQIAVDWADVLSVSDTAVSAESTLQRQLLRAVFRPDIPASPSTKSQRRVRLIALIEEATDDSAGDNDAASERLAAIGHVIACGLSATTQILKSRTQVQEDGSVSFDCHPFTIEELSFALELLVKDDGQARASALEATLTAALHIKNLAQRQKFWTDATKELCAVPARICNIFGRGDMPKALHDASFFAALAHQFEGLIDNAASMTDAESSSARLDLVKEVFEKLIRSGVTSRALEGALTKKAGQDESDFFRGLLQAVLKRTQPTRGSTKSTLTASYRMAWHRLLRSLDSFDSGVRFLMHLLAYIDHCCFVSRQLGDPVTASERSRAGAEGRAFLSTTTATTSLVLIHLLQLFIPLPSDVKRPRPLESTDSRFEEVVEDEEADEDDEDDHRRFIAVLFGEAQNSTTSTFCLSSAMARALAIAVCTGSDMMTLMSADFINSIGSHIGHQNPAIRRHGMLVAELFEEASKRSNTQASSSSKRLDFGASTWNGRGDGKEATRVLRAMVLGWSASNPLRQELPTQQDGLTAINDAQNPINSYFTGADVRSANGCQSSTDNRAGREHVNFIRDEKVVDKTSSKTLRAYELPDESDLAESSSSESDSDSDLGEETLGSAAKSGNKKDEDASELLDVHVLKKKQRRRPVYVSELVPLLRSNERKDNRKGLKAAEELIRRKTGWGMEIEESAVELALALAALQNNWSTKFFEERRTGALAALVVAAPRTACGCLVEQYFSGYYSIVQRMSILNAIVEAARELSEKNGNPTGLVAKAGVGASAHTLVKDAATDARQYGEQKYSEVRQAAAVNILRAPQQVLISETKGAVARATPATKDGRPLHVAPLAGARLSKLPRYVDIASSVFIFPLLNRFWAILQDASRRQSRMLGGSSGRGSRGNGRQAPWQGAGMGSVLSAPAVGALLDALSVLASLARNALDFQRVVVPELLELSLVTPRLMLPLLGGSSPLTGGGIDDSDDMMLIHQGALSLAVILIDAARAADSARFLKREKAMLLDELTVYASEIFKAEQGKQQQPGGPPMSRAGGASATLYLRLEEIQTT</sequence>
<feature type="compositionally biased region" description="Acidic residues" evidence="2">
    <location>
        <begin position="463"/>
        <end position="475"/>
    </location>
</feature>
<dbReference type="Gene3D" id="1.25.40.720">
    <property type="entry name" value="Telomere length regulation protein 2, C-terminal domain"/>
    <property type="match status" value="1"/>
</dbReference>
<keyword evidence="5" id="KW-1185">Reference proteome</keyword>
<feature type="domain" description="Telomere length regulation protein conserved" evidence="3">
    <location>
        <begin position="728"/>
        <end position="838"/>
    </location>
</feature>
<comment type="caution">
    <text evidence="4">The sequence shown here is derived from an EMBL/GenBank/DDBJ whole genome shotgun (WGS) entry which is preliminary data.</text>
</comment>
<feature type="compositionally biased region" description="Basic and acidic residues" evidence="2">
    <location>
        <begin position="451"/>
        <end position="462"/>
    </location>
</feature>
<evidence type="ECO:0000256" key="1">
    <source>
        <dbReference type="ARBA" id="ARBA00006133"/>
    </source>
</evidence>
<reference evidence="4" key="1">
    <citation type="journal article" date="2023" name="PhytoFront">
        <title>Draft Genome Resources of Seven Strains of Tilletia horrida, Causal Agent of Kernel Smut of Rice.</title>
        <authorList>
            <person name="Khanal S."/>
            <person name="Antony Babu S."/>
            <person name="Zhou X.G."/>
        </authorList>
    </citation>
    <scope>NUCLEOTIDE SEQUENCE</scope>
    <source>
        <strain evidence="4">TX6</strain>
    </source>
</reference>
<dbReference type="PANTHER" id="PTHR15830">
    <property type="entry name" value="TELOMERE LENGTH REGULATION PROTEIN TEL2 FAMILY MEMBER"/>
    <property type="match status" value="1"/>
</dbReference>
<dbReference type="GO" id="GO:0005829">
    <property type="term" value="C:cytosol"/>
    <property type="evidence" value="ECO:0007669"/>
    <property type="project" value="TreeGrafter"/>
</dbReference>
<feature type="region of interest" description="Disordered" evidence="2">
    <location>
        <begin position="666"/>
        <end position="708"/>
    </location>
</feature>
<organism evidence="4 5">
    <name type="scientific">Tilletia horrida</name>
    <dbReference type="NCBI Taxonomy" id="155126"/>
    <lineage>
        <taxon>Eukaryota</taxon>
        <taxon>Fungi</taxon>
        <taxon>Dikarya</taxon>
        <taxon>Basidiomycota</taxon>
        <taxon>Ustilaginomycotina</taxon>
        <taxon>Exobasidiomycetes</taxon>
        <taxon>Tilletiales</taxon>
        <taxon>Tilletiaceae</taxon>
        <taxon>Tilletia</taxon>
    </lineage>
</organism>
<dbReference type="GO" id="GO:0051083">
    <property type="term" value="P:'de novo' cotranslational protein folding"/>
    <property type="evidence" value="ECO:0007669"/>
    <property type="project" value="TreeGrafter"/>
</dbReference>
<dbReference type="PANTHER" id="PTHR15830:SF10">
    <property type="entry name" value="TELOMERE LENGTH REGULATION PROTEIN TEL2 HOMOLOG"/>
    <property type="match status" value="1"/>
</dbReference>
<dbReference type="Proteomes" id="UP001176517">
    <property type="component" value="Unassembled WGS sequence"/>
</dbReference>
<name>A0AAN6GUC2_9BASI</name>
<evidence type="ECO:0000259" key="3">
    <source>
        <dbReference type="Pfam" id="PF10193"/>
    </source>
</evidence>
<dbReference type="InterPro" id="IPR019337">
    <property type="entry name" value="Telomere_length_regulation_dom"/>
</dbReference>
<evidence type="ECO:0000256" key="2">
    <source>
        <dbReference type="SAM" id="MobiDB-lite"/>
    </source>
</evidence>